<reference evidence="3 4" key="1">
    <citation type="submission" date="2016-11" db="EMBL/GenBank/DDBJ databases">
        <authorList>
            <person name="Jaros S."/>
            <person name="Januszkiewicz K."/>
            <person name="Wedrychowicz H."/>
        </authorList>
    </citation>
    <scope>NUCLEOTIDE SEQUENCE [LARGE SCALE GENOMIC DNA]</scope>
    <source>
        <strain evidence="3 4">DSM 46144</strain>
    </source>
</reference>
<evidence type="ECO:0000259" key="2">
    <source>
        <dbReference type="Pfam" id="PF13460"/>
    </source>
</evidence>
<dbReference type="Pfam" id="PF13460">
    <property type="entry name" value="NAD_binding_10"/>
    <property type="match status" value="1"/>
</dbReference>
<dbReference type="SUPFAM" id="SSF51735">
    <property type="entry name" value="NAD(P)-binding Rossmann-fold domains"/>
    <property type="match status" value="1"/>
</dbReference>
<proteinExistence type="predicted"/>
<dbReference type="InterPro" id="IPR051164">
    <property type="entry name" value="NmrA-like_oxidored"/>
</dbReference>
<dbReference type="InterPro" id="IPR016040">
    <property type="entry name" value="NAD(P)-bd_dom"/>
</dbReference>
<dbReference type="InterPro" id="IPR036291">
    <property type="entry name" value="NAD(P)-bd_dom_sf"/>
</dbReference>
<feature type="domain" description="NAD(P)-binding" evidence="2">
    <location>
        <begin position="7"/>
        <end position="144"/>
    </location>
</feature>
<dbReference type="STRING" id="134849.SAMN05443668_102270"/>
<dbReference type="Gene3D" id="3.40.50.720">
    <property type="entry name" value="NAD(P)-binding Rossmann-like Domain"/>
    <property type="match status" value="1"/>
</dbReference>
<evidence type="ECO:0000313" key="3">
    <source>
        <dbReference type="EMBL" id="SHM94556.1"/>
    </source>
</evidence>
<dbReference type="Proteomes" id="UP000184440">
    <property type="component" value="Unassembled WGS sequence"/>
</dbReference>
<organism evidence="3 4">
    <name type="scientific">Cryptosporangium aurantiacum</name>
    <dbReference type="NCBI Taxonomy" id="134849"/>
    <lineage>
        <taxon>Bacteria</taxon>
        <taxon>Bacillati</taxon>
        <taxon>Actinomycetota</taxon>
        <taxon>Actinomycetes</taxon>
        <taxon>Cryptosporangiales</taxon>
        <taxon>Cryptosporangiaceae</taxon>
        <taxon>Cryptosporangium</taxon>
    </lineage>
</organism>
<evidence type="ECO:0000313" key="4">
    <source>
        <dbReference type="Proteomes" id="UP000184440"/>
    </source>
</evidence>
<protein>
    <submittedName>
        <fullName evidence="3">Uncharacterized conserved protein YbjT, contains NAD(P)-binding and DUF2867 domains</fullName>
    </submittedName>
</protein>
<sequence length="259" mass="26724">MDVLVVGGTGAAGRAAVVALTARGHSVRALSRSGSTDVPGATGYRGDLSTGAGLKEAMSGVEAVIDASNVLSQSYDVAVKALVGGTRRLLDAEAAAGVRHHVLLSIVAIDGVPFGYYRAKVAQEQAVAEGSVPYTILRATQFHEFAGQMADRMSFGPFVPVPMFVTRPVAVSEVGAALADAVEAGPSGRAPDLHGPRVENVVDMARRTLKARGKRRIVVPLPLPGAIGRVMRSGQLGGTDGVAGVQTFDEWVRRGTDGA</sequence>
<dbReference type="EMBL" id="FRCS01000002">
    <property type="protein sequence ID" value="SHM94556.1"/>
    <property type="molecule type" value="Genomic_DNA"/>
</dbReference>
<dbReference type="AlphaFoldDB" id="A0A1M7MU66"/>
<dbReference type="OrthoDB" id="9771302at2"/>
<gene>
    <name evidence="3" type="ORF">SAMN05443668_102270</name>
</gene>
<name>A0A1M7MU66_9ACTN</name>
<accession>A0A1M7MU66</accession>
<dbReference type="RefSeq" id="WP_073253707.1">
    <property type="nucleotide sequence ID" value="NZ_FRCS01000002.1"/>
</dbReference>
<keyword evidence="4" id="KW-1185">Reference proteome</keyword>
<keyword evidence="1" id="KW-0521">NADP</keyword>
<dbReference type="PANTHER" id="PTHR42748:SF3">
    <property type="entry name" value="BLL4366 PROTEIN"/>
    <property type="match status" value="1"/>
</dbReference>
<dbReference type="PANTHER" id="PTHR42748">
    <property type="entry name" value="NITROGEN METABOLITE REPRESSION PROTEIN NMRA FAMILY MEMBER"/>
    <property type="match status" value="1"/>
</dbReference>
<evidence type="ECO:0000256" key="1">
    <source>
        <dbReference type="ARBA" id="ARBA00022857"/>
    </source>
</evidence>